<evidence type="ECO:0000256" key="1">
    <source>
        <dbReference type="ARBA" id="ARBA00022771"/>
    </source>
</evidence>
<keyword evidence="7" id="KW-1185">Reference proteome</keyword>
<dbReference type="SUPFAM" id="SSF57850">
    <property type="entry name" value="RING/U-box"/>
    <property type="match status" value="1"/>
</dbReference>
<accession>A0A210PUL8</accession>
<evidence type="ECO:0000259" key="5">
    <source>
        <dbReference type="PROSITE" id="PS50089"/>
    </source>
</evidence>
<keyword evidence="2" id="KW-0862">Zinc</keyword>
<dbReference type="CDD" id="cd16647">
    <property type="entry name" value="mRING-HC-C3HC5_NEU1"/>
    <property type="match status" value="1"/>
</dbReference>
<dbReference type="PANTHER" id="PTHR46519:SF2">
    <property type="entry name" value="RING_U-BOX SUPERFAMILY PROTEIN"/>
    <property type="match status" value="1"/>
</dbReference>
<evidence type="ECO:0000256" key="3">
    <source>
        <dbReference type="PROSITE-ProRule" id="PRU00175"/>
    </source>
</evidence>
<keyword evidence="1 3" id="KW-0863">Zinc-finger</keyword>
<dbReference type="SMART" id="SM00184">
    <property type="entry name" value="RING"/>
    <property type="match status" value="1"/>
</dbReference>
<name>A0A210PUL8_MIZYE</name>
<dbReference type="OrthoDB" id="6078042at2759"/>
<feature type="compositionally biased region" description="Low complexity" evidence="4">
    <location>
        <begin position="191"/>
        <end position="207"/>
    </location>
</feature>
<dbReference type="EMBL" id="NEDP02005481">
    <property type="protein sequence ID" value="OWF40190.1"/>
    <property type="molecule type" value="Genomic_DNA"/>
</dbReference>
<feature type="domain" description="RING-type" evidence="5">
    <location>
        <begin position="433"/>
        <end position="472"/>
    </location>
</feature>
<feature type="region of interest" description="Disordered" evidence="4">
    <location>
        <begin position="95"/>
        <end position="117"/>
    </location>
</feature>
<dbReference type="PANTHER" id="PTHR46519">
    <property type="entry name" value="RING/U-BOX SUPERFAMILY PROTEIN"/>
    <property type="match status" value="1"/>
</dbReference>
<dbReference type="PROSITE" id="PS50089">
    <property type="entry name" value="ZF_RING_2"/>
    <property type="match status" value="1"/>
</dbReference>
<evidence type="ECO:0000313" key="6">
    <source>
        <dbReference type="EMBL" id="OWF40190.1"/>
    </source>
</evidence>
<comment type="caution">
    <text evidence="6">The sequence shown here is derived from an EMBL/GenBank/DDBJ whole genome shotgun (WGS) entry which is preliminary data.</text>
</comment>
<feature type="compositionally biased region" description="Low complexity" evidence="4">
    <location>
        <begin position="218"/>
        <end position="233"/>
    </location>
</feature>
<organism evidence="6 7">
    <name type="scientific">Mizuhopecten yessoensis</name>
    <name type="common">Japanese scallop</name>
    <name type="synonym">Patinopecten yessoensis</name>
    <dbReference type="NCBI Taxonomy" id="6573"/>
    <lineage>
        <taxon>Eukaryota</taxon>
        <taxon>Metazoa</taxon>
        <taxon>Spiralia</taxon>
        <taxon>Lophotrochozoa</taxon>
        <taxon>Mollusca</taxon>
        <taxon>Bivalvia</taxon>
        <taxon>Autobranchia</taxon>
        <taxon>Pteriomorphia</taxon>
        <taxon>Pectinida</taxon>
        <taxon>Pectinoidea</taxon>
        <taxon>Pectinidae</taxon>
        <taxon>Mizuhopecten</taxon>
    </lineage>
</organism>
<reference evidence="6 7" key="1">
    <citation type="journal article" date="2017" name="Nat. Ecol. Evol.">
        <title>Scallop genome provides insights into evolution of bilaterian karyotype and development.</title>
        <authorList>
            <person name="Wang S."/>
            <person name="Zhang J."/>
            <person name="Jiao W."/>
            <person name="Li J."/>
            <person name="Xun X."/>
            <person name="Sun Y."/>
            <person name="Guo X."/>
            <person name="Huan P."/>
            <person name="Dong B."/>
            <person name="Zhang L."/>
            <person name="Hu X."/>
            <person name="Sun X."/>
            <person name="Wang J."/>
            <person name="Zhao C."/>
            <person name="Wang Y."/>
            <person name="Wang D."/>
            <person name="Huang X."/>
            <person name="Wang R."/>
            <person name="Lv J."/>
            <person name="Li Y."/>
            <person name="Zhang Z."/>
            <person name="Liu B."/>
            <person name="Lu W."/>
            <person name="Hui Y."/>
            <person name="Liang J."/>
            <person name="Zhou Z."/>
            <person name="Hou R."/>
            <person name="Li X."/>
            <person name="Liu Y."/>
            <person name="Li H."/>
            <person name="Ning X."/>
            <person name="Lin Y."/>
            <person name="Zhao L."/>
            <person name="Xing Q."/>
            <person name="Dou J."/>
            <person name="Li Y."/>
            <person name="Mao J."/>
            <person name="Guo H."/>
            <person name="Dou H."/>
            <person name="Li T."/>
            <person name="Mu C."/>
            <person name="Jiang W."/>
            <person name="Fu Q."/>
            <person name="Fu X."/>
            <person name="Miao Y."/>
            <person name="Liu J."/>
            <person name="Yu Q."/>
            <person name="Li R."/>
            <person name="Liao H."/>
            <person name="Li X."/>
            <person name="Kong Y."/>
            <person name="Jiang Z."/>
            <person name="Chourrout D."/>
            <person name="Li R."/>
            <person name="Bao Z."/>
        </authorList>
    </citation>
    <scope>NUCLEOTIDE SEQUENCE [LARGE SCALE GENOMIC DNA]</scope>
    <source>
        <strain evidence="6 7">PY_sf001</strain>
    </source>
</reference>
<sequence length="487" mass="54379">MAEGGYCSADLEVDTFEITDLQQSLEKETDDMACTSSAELTAGTTNEAHDDNTMQKFLQKSQCERLYELRNLQHGAKPVTSQGHKEMINKFFRKKQTAQEQAASHGKENVPVNEDNVEEHRPETIVVEIQGLVEQQRVSTSLGTNFRRHLENIIRGSISTVARNHTPRSFSSRQSSSSPSPAPSPREEATPQPEQVPQVVPVPSPLVTAPTSVDRSRSNTLSSNNSSSTHSSTPPEPEAIPQDPEVRAPIPQTYQRILGYDSEDRHHEDMVQEISELVHSRIVTSTLEGDFRTRLEISMQERVASSGFDGSRVQEFVQNINQSQPIERNDFSNLGINVNVPADNWDAISVTSVSAHAVPYTQSSRYMSREIQSLKAQLMEMKNMMKLSFDLQMDIQRSIRQEVAAAMNDVKRADGNTALPVAAKSKPVNDTHCLICLDNHSDSVLYQCGHMCVCYTCGRNLMERESKCPVCRAPIKDIIKAYKCNED</sequence>
<feature type="region of interest" description="Disordered" evidence="4">
    <location>
        <begin position="159"/>
        <end position="249"/>
    </location>
</feature>
<keyword evidence="1 3" id="KW-0479">Metal-binding</keyword>
<proteinExistence type="predicted"/>
<dbReference type="AlphaFoldDB" id="A0A210PUL8"/>
<evidence type="ECO:0000256" key="2">
    <source>
        <dbReference type="ARBA" id="ARBA00022833"/>
    </source>
</evidence>
<evidence type="ECO:0000256" key="4">
    <source>
        <dbReference type="SAM" id="MobiDB-lite"/>
    </source>
</evidence>
<dbReference type="InterPro" id="IPR001841">
    <property type="entry name" value="Znf_RING"/>
</dbReference>
<dbReference type="InterPro" id="IPR013083">
    <property type="entry name" value="Znf_RING/FYVE/PHD"/>
</dbReference>
<dbReference type="Gene3D" id="3.30.40.10">
    <property type="entry name" value="Zinc/RING finger domain, C3HC4 (zinc finger)"/>
    <property type="match status" value="1"/>
</dbReference>
<feature type="compositionally biased region" description="Low complexity" evidence="4">
    <location>
        <begin position="167"/>
        <end position="179"/>
    </location>
</feature>
<gene>
    <name evidence="6" type="ORF">KP79_PYT17837</name>
</gene>
<dbReference type="Pfam" id="PF13920">
    <property type="entry name" value="zf-C3HC4_3"/>
    <property type="match status" value="1"/>
</dbReference>
<dbReference type="Proteomes" id="UP000242188">
    <property type="component" value="Unassembled WGS sequence"/>
</dbReference>
<evidence type="ECO:0000313" key="7">
    <source>
        <dbReference type="Proteomes" id="UP000242188"/>
    </source>
</evidence>
<protein>
    <submittedName>
        <fullName evidence="6">E3 ubiquitin-protein ligase NEURL1B</fullName>
    </submittedName>
</protein>
<dbReference type="GO" id="GO:0008270">
    <property type="term" value="F:zinc ion binding"/>
    <property type="evidence" value="ECO:0007669"/>
    <property type="project" value="UniProtKB-KW"/>
</dbReference>